<evidence type="ECO:0000313" key="2">
    <source>
        <dbReference type="EMBL" id="CAB9516228.1"/>
    </source>
</evidence>
<feature type="compositionally biased region" description="Polar residues" evidence="1">
    <location>
        <begin position="44"/>
        <end position="81"/>
    </location>
</feature>
<dbReference type="AlphaFoldDB" id="A0A9N8E8F1"/>
<accession>A0A9N8E8F1</accession>
<evidence type="ECO:0000313" key="3">
    <source>
        <dbReference type="Proteomes" id="UP001153069"/>
    </source>
</evidence>
<proteinExistence type="predicted"/>
<comment type="caution">
    <text evidence="2">The sequence shown here is derived from an EMBL/GenBank/DDBJ whole genome shotgun (WGS) entry which is preliminary data.</text>
</comment>
<feature type="region of interest" description="Disordered" evidence="1">
    <location>
        <begin position="44"/>
        <end position="101"/>
    </location>
</feature>
<keyword evidence="3" id="KW-1185">Reference proteome</keyword>
<organism evidence="2 3">
    <name type="scientific">Seminavis robusta</name>
    <dbReference type="NCBI Taxonomy" id="568900"/>
    <lineage>
        <taxon>Eukaryota</taxon>
        <taxon>Sar</taxon>
        <taxon>Stramenopiles</taxon>
        <taxon>Ochrophyta</taxon>
        <taxon>Bacillariophyta</taxon>
        <taxon>Bacillariophyceae</taxon>
        <taxon>Bacillariophycidae</taxon>
        <taxon>Naviculales</taxon>
        <taxon>Naviculaceae</taxon>
        <taxon>Seminavis</taxon>
    </lineage>
</organism>
<dbReference type="EMBL" id="CAICTM010000768">
    <property type="protein sequence ID" value="CAB9516228.1"/>
    <property type="molecule type" value="Genomic_DNA"/>
</dbReference>
<name>A0A9N8E8F1_9STRA</name>
<protein>
    <submittedName>
        <fullName evidence="2">Uncharacterized protein</fullName>
    </submittedName>
</protein>
<sequence>MVYECHECDGLLTNPTTQHRLDINLSTISISQLDDVLVQVSSQSHDGSTCSGTSTVQIFGEPSESSRNDTSTCNGVTSAANRQRQGRSRHKNRRRRWKHNQNDSLQAAVLERLIHHPILHTVERMSLCHIEESIPVQAVCLLLEHAPMIRELRLDDLLLEGSISRTSDSQPKRMERLSMTCCGPAEERLLKWFITDSHSNSSLRCLDLRQMIISKNTLEAISSLPCLESLHLEKIPGVYASNLVSTLSHVKGIHLYDHMPLEYATNCCNNLQPLELSINVELPLSSLEPIQFSQLLVSILHRSPRKLHLGFRGNYSESRIRQAMERPGRSDQWDHLASILAKELEHNQCLESLELMVSDIDMLEAMVSPAFQRPLEKMLTAQNTSLAYLNIRSPSRELALSPLVDFYLKLNKARRIGWFQDTLTPKQQVESLLQAPDLFPTSEEQQVSMIFHFLSSQPSSWVHG</sequence>
<reference evidence="2" key="1">
    <citation type="submission" date="2020-06" db="EMBL/GenBank/DDBJ databases">
        <authorList>
            <consortium name="Plant Systems Biology data submission"/>
        </authorList>
    </citation>
    <scope>NUCLEOTIDE SEQUENCE</scope>
    <source>
        <strain evidence="2">D6</strain>
    </source>
</reference>
<evidence type="ECO:0000256" key="1">
    <source>
        <dbReference type="SAM" id="MobiDB-lite"/>
    </source>
</evidence>
<dbReference type="SUPFAM" id="SSF52047">
    <property type="entry name" value="RNI-like"/>
    <property type="match status" value="1"/>
</dbReference>
<dbReference type="Proteomes" id="UP001153069">
    <property type="component" value="Unassembled WGS sequence"/>
</dbReference>
<gene>
    <name evidence="2" type="ORF">SEMRO_769_G199740.1</name>
</gene>
<feature type="compositionally biased region" description="Basic residues" evidence="1">
    <location>
        <begin position="84"/>
        <end position="99"/>
    </location>
</feature>